<dbReference type="EMBL" id="AP023213">
    <property type="protein sequence ID" value="BCG46059.1"/>
    <property type="molecule type" value="Genomic_DNA"/>
</dbReference>
<dbReference type="InterPro" id="IPR003961">
    <property type="entry name" value="FN3_dom"/>
</dbReference>
<feature type="domain" description="Fibronectin type-III" evidence="1">
    <location>
        <begin position="45"/>
        <end position="137"/>
    </location>
</feature>
<gene>
    <name evidence="2" type="ORF">GEOBRER4_n0840</name>
</gene>
<dbReference type="CDD" id="cd00063">
    <property type="entry name" value="FN3"/>
    <property type="match status" value="1"/>
</dbReference>
<evidence type="ECO:0000259" key="1">
    <source>
        <dbReference type="PROSITE" id="PS50853"/>
    </source>
</evidence>
<reference evidence="2 3" key="1">
    <citation type="submission" date="2020-06" db="EMBL/GenBank/DDBJ databases">
        <title>Interaction of electrochemicaly active bacteria, Geobacter bremensis R4 on different carbon anode.</title>
        <authorList>
            <person name="Meng L."/>
            <person name="Yoshida N."/>
        </authorList>
    </citation>
    <scope>NUCLEOTIDE SEQUENCE [LARGE SCALE GENOMIC DNA]</scope>
    <source>
        <strain evidence="2 3">R4</strain>
    </source>
</reference>
<evidence type="ECO:0000313" key="2">
    <source>
        <dbReference type="EMBL" id="BCG46059.1"/>
    </source>
</evidence>
<dbReference type="SUPFAM" id="SSF49265">
    <property type="entry name" value="Fibronectin type III"/>
    <property type="match status" value="1"/>
</dbReference>
<dbReference type="KEGG" id="gbn:GEOBRER4_08090"/>
<dbReference type="Proteomes" id="UP000515472">
    <property type="component" value="Chromosome"/>
</dbReference>
<dbReference type="AlphaFoldDB" id="A0A6S6LXE2"/>
<accession>A0A6S6LXE2</accession>
<dbReference type="Gene3D" id="2.60.40.10">
    <property type="entry name" value="Immunoglobulins"/>
    <property type="match status" value="1"/>
</dbReference>
<evidence type="ECO:0000313" key="3">
    <source>
        <dbReference type="Proteomes" id="UP000515472"/>
    </source>
</evidence>
<dbReference type="PROSITE" id="PS50853">
    <property type="entry name" value="FN3"/>
    <property type="match status" value="1"/>
</dbReference>
<proteinExistence type="predicted"/>
<protein>
    <recommendedName>
        <fullName evidence="1">Fibronectin type-III domain-containing protein</fullName>
    </recommendedName>
</protein>
<dbReference type="InterPro" id="IPR013783">
    <property type="entry name" value="Ig-like_fold"/>
</dbReference>
<name>A0A6S6LXE2_9BACT</name>
<keyword evidence="3" id="KW-1185">Reference proteome</keyword>
<dbReference type="InterPro" id="IPR036116">
    <property type="entry name" value="FN3_sf"/>
</dbReference>
<dbReference type="Pfam" id="PF00041">
    <property type="entry name" value="fn3"/>
    <property type="match status" value="1"/>
</dbReference>
<dbReference type="PROSITE" id="PS51257">
    <property type="entry name" value="PROKAR_LIPOPROTEIN"/>
    <property type="match status" value="1"/>
</dbReference>
<dbReference type="SMART" id="SM00060">
    <property type="entry name" value="FN3"/>
    <property type="match status" value="1"/>
</dbReference>
<organism evidence="2 3">
    <name type="scientific">Citrifermentans bremense</name>
    <dbReference type="NCBI Taxonomy" id="60035"/>
    <lineage>
        <taxon>Bacteria</taxon>
        <taxon>Pseudomonadati</taxon>
        <taxon>Thermodesulfobacteriota</taxon>
        <taxon>Desulfuromonadia</taxon>
        <taxon>Geobacterales</taxon>
        <taxon>Geobacteraceae</taxon>
        <taxon>Citrifermentans</taxon>
    </lineage>
</organism>
<sequence length="487" mass="49225">MRAALAGGKNMMAKVGNPFLIFILLLMALSLSACGGSPWRYDAGVPAKPAGLVAVAQDGAVALSWAPAVGATTYNVYYATAPGVSAGTAQKMAGVSGTSVVLPGLLNNTRYYLAVSAVNAKGEGAFSDEASATPVPGAFRQSDLEGSWRFQALVTGAGARWMRGVASIDVAGSVTVASYLDSNGSSAAPAELFTAMTMHPDGTVSQNGAAAGFHGVLSAGVFKDLLVATAPLAGSSGMLVILQKSVPGITYSPADVKGTGRLAAGPLPYVYHQLSGGGLKEWEYASCQVGQDQGVTYLSIKGPTPRELPGGGSKVLGLSITPDGIVSEAPYPGVVPQPAALITHGVMSADKMTVVATATDSGGRPLLRIMQLVHPPSVSLAASYYLLSGLTGDYGCHELDGGAPGWSYGGAAVDALGGMSFSNFRDAGGASTAPAGFTVSLDQQGGMTTVSDPSYNGQLSYFKELAVSTRTAADGGSRLSVALRRAP</sequence>